<evidence type="ECO:0000256" key="4">
    <source>
        <dbReference type="ARBA" id="ARBA00009794"/>
    </source>
</evidence>
<keyword evidence="6 18" id="KW-0813">Transport</keyword>
<evidence type="ECO:0000313" key="24">
    <source>
        <dbReference type="Proteomes" id="UP001150062"/>
    </source>
</evidence>
<evidence type="ECO:0000256" key="17">
    <source>
        <dbReference type="ARBA" id="ARBA00023242"/>
    </source>
</evidence>
<dbReference type="InterPro" id="IPR048899">
    <property type="entry name" value="NMD_SH3"/>
</dbReference>
<evidence type="ECO:0000259" key="20">
    <source>
        <dbReference type="Pfam" id="PF04981"/>
    </source>
</evidence>
<keyword evidence="14" id="KW-0472">Membrane</keyword>
<evidence type="ECO:0000259" key="22">
    <source>
        <dbReference type="Pfam" id="PF21193"/>
    </source>
</evidence>
<dbReference type="Pfam" id="PF04981">
    <property type="entry name" value="NMD3"/>
    <property type="match status" value="1"/>
</dbReference>
<evidence type="ECO:0000256" key="13">
    <source>
        <dbReference type="ARBA" id="ARBA00023098"/>
    </source>
</evidence>
<evidence type="ECO:0000256" key="12">
    <source>
        <dbReference type="ARBA" id="ARBA00022989"/>
    </source>
</evidence>
<comment type="similarity">
    <text evidence="4 18">Belongs to the NMD3 family.</text>
</comment>
<feature type="domain" description="60S ribosomal export protein NMD3 SH3" evidence="22">
    <location>
        <begin position="353"/>
        <end position="399"/>
    </location>
</feature>
<evidence type="ECO:0000256" key="1">
    <source>
        <dbReference type="ARBA" id="ARBA00004141"/>
    </source>
</evidence>
<dbReference type="InterPro" id="IPR007482">
    <property type="entry name" value="Tyr_Pase-like_PTPLA"/>
</dbReference>
<keyword evidence="8" id="KW-0444">Lipid biosynthesis</keyword>
<dbReference type="Pfam" id="PF21193">
    <property type="entry name" value="NMD_SH3"/>
    <property type="match status" value="1"/>
</dbReference>
<organism evidence="23 24">
    <name type="scientific">Anaeramoeba flamelloides</name>
    <dbReference type="NCBI Taxonomy" id="1746091"/>
    <lineage>
        <taxon>Eukaryota</taxon>
        <taxon>Metamonada</taxon>
        <taxon>Anaeramoebidae</taxon>
        <taxon>Anaeramoeba</taxon>
    </lineage>
</organism>
<feature type="domain" description="60S ribosomal export protein NMD3 OB-fold" evidence="21">
    <location>
        <begin position="417"/>
        <end position="504"/>
    </location>
</feature>
<dbReference type="InterPro" id="IPR048898">
    <property type="entry name" value="OB_NMD3"/>
</dbReference>
<feature type="region of interest" description="Disordered" evidence="19">
    <location>
        <begin position="562"/>
        <end position="629"/>
    </location>
</feature>
<comment type="similarity">
    <text evidence="3">Belongs to the very long-chain fatty acids dehydratase HACD family.</text>
</comment>
<reference evidence="23" key="1">
    <citation type="submission" date="2022-08" db="EMBL/GenBank/DDBJ databases">
        <title>Novel sulfate-reducing endosymbionts in the free-living metamonad Anaeramoeba.</title>
        <authorList>
            <person name="Jerlstrom-Hultqvist J."/>
            <person name="Cepicka I."/>
            <person name="Gallot-Lavallee L."/>
            <person name="Salas-Leiva D."/>
            <person name="Curtis B.A."/>
            <person name="Zahonova K."/>
            <person name="Pipaliya S."/>
            <person name="Dacks J."/>
            <person name="Roger A.J."/>
        </authorList>
    </citation>
    <scope>NUCLEOTIDE SEQUENCE</scope>
    <source>
        <strain evidence="23">Schooner1</strain>
    </source>
</reference>
<gene>
    <name evidence="23" type="ORF">M0813_24970</name>
</gene>
<evidence type="ECO:0000256" key="16">
    <source>
        <dbReference type="ARBA" id="ARBA00023239"/>
    </source>
</evidence>
<evidence type="ECO:0000256" key="2">
    <source>
        <dbReference type="ARBA" id="ARBA00005194"/>
    </source>
</evidence>
<evidence type="ECO:0000256" key="6">
    <source>
        <dbReference type="ARBA" id="ARBA00022448"/>
    </source>
</evidence>
<protein>
    <recommendedName>
        <fullName evidence="5 18">60S ribosomal export protein NMD3</fullName>
    </recommendedName>
</protein>
<dbReference type="PANTHER" id="PTHR12746:SF2">
    <property type="entry name" value="60S RIBOSOMAL EXPORT PROTEIN NMD3"/>
    <property type="match status" value="1"/>
</dbReference>
<evidence type="ECO:0000256" key="10">
    <source>
        <dbReference type="ARBA" id="ARBA00022832"/>
    </source>
</evidence>
<comment type="function">
    <text evidence="18">Acts as an adapter for the XPO1/CRM1-mediated export of the 60S ribosomal subunit.</text>
</comment>
<comment type="caution">
    <text evidence="23">The sequence shown here is derived from an EMBL/GenBank/DDBJ whole genome shotgun (WGS) entry which is preliminary data.</text>
</comment>
<evidence type="ECO:0000256" key="7">
    <source>
        <dbReference type="ARBA" id="ARBA00022490"/>
    </source>
</evidence>
<keyword evidence="24" id="KW-1185">Reference proteome</keyword>
<accession>A0ABQ8Y4Q5</accession>
<dbReference type="InterPro" id="IPR039768">
    <property type="entry name" value="Nmd3"/>
</dbReference>
<dbReference type="InterPro" id="IPR007064">
    <property type="entry name" value="Nmd3_N"/>
</dbReference>
<feature type="compositionally biased region" description="Basic and acidic residues" evidence="19">
    <location>
        <begin position="562"/>
        <end position="579"/>
    </location>
</feature>
<keyword evidence="16" id="KW-0456">Lyase</keyword>
<evidence type="ECO:0000313" key="23">
    <source>
        <dbReference type="EMBL" id="KAJ6239746.1"/>
    </source>
</evidence>
<keyword evidence="17 18" id="KW-0539">Nucleus</keyword>
<comment type="subcellular location">
    <subcellularLocation>
        <location evidence="18">Cytoplasm</location>
    </subcellularLocation>
    <subcellularLocation>
        <location evidence="18">Nucleus</location>
    </subcellularLocation>
    <subcellularLocation>
        <location evidence="1">Membrane</location>
        <topology evidence="1">Multi-pass membrane protein</topology>
    </subcellularLocation>
</comment>
<evidence type="ECO:0000256" key="18">
    <source>
        <dbReference type="RuleBase" id="RU364108"/>
    </source>
</evidence>
<evidence type="ECO:0000256" key="3">
    <source>
        <dbReference type="ARBA" id="ARBA00007811"/>
    </source>
</evidence>
<evidence type="ECO:0000259" key="21">
    <source>
        <dbReference type="Pfam" id="PF21192"/>
    </source>
</evidence>
<proteinExistence type="inferred from homology"/>
<evidence type="ECO:0000256" key="8">
    <source>
        <dbReference type="ARBA" id="ARBA00022516"/>
    </source>
</evidence>
<name>A0ABQ8Y4Q5_9EUKA</name>
<sequence length="629" mass="74047">MISFSDMDNMNPNNFYEGLFPMLQIFQTPAILEIIHAIIGIVPNSPLTVFSQVFSRVFMVWGICKFSSYSQASYWFLIMSEMWSMSEVVRYLYYTLKLICNKVDWIPFGWSSFKQTPSRINCCLCGTLIQPNPSNMCVNCIRNEVDITEGISKSLTVNWCKKCGRYLLPPAKWIFAELESRDLLSLCLKKIKGLSKVKLIDASFLYTEPHSKRLRIKCTVQKEVFVGTILQQTFQVIYVVHNLMCPDCHKSETDHTWKSLAQVRQKVPHKKTFFYLEQLILKKNLHNKMIDIEESPFGIDFFFSHRSHAKNLVSFLQSHFITRFSSSKTLISQDTNSNTYNYKYTFCVEIAPICRDDFICLPPQICKKMGGISPFLICNKLSNLIHLMDFWTLKTYEIDTLNYWRDPFESTLNSKYLTGYMVVDIEYTNIRLGKYMLAEVSVSRLSDIENNDTVFITKTHLGNLLNVGDYVLGYDMSSLNVNTDFLEEYEQKGITVPETVLIKKYYPKKLRRKYRNWELKRLKMKEMEKKKAKMEDEEQQIEEFYEEIEENEDIRKKINLYHKNDEKNKQQENEKEKYKSNNNLGMELESEENEKEENQDEEEVEDESLYPDLPTVPIEELLDKLNLKD</sequence>
<dbReference type="PANTHER" id="PTHR12746">
    <property type="entry name" value="NONSENSE-MEDIATED MRNA DECAY PROTEIN 3"/>
    <property type="match status" value="1"/>
</dbReference>
<comment type="pathway">
    <text evidence="2">Lipid metabolism; fatty acid biosynthesis.</text>
</comment>
<dbReference type="Pfam" id="PF04387">
    <property type="entry name" value="PTPLA"/>
    <property type="match status" value="1"/>
</dbReference>
<keyword evidence="9" id="KW-0812">Transmembrane</keyword>
<evidence type="ECO:0000256" key="9">
    <source>
        <dbReference type="ARBA" id="ARBA00022692"/>
    </source>
</evidence>
<keyword evidence="7 18" id="KW-0963">Cytoplasm</keyword>
<feature type="compositionally biased region" description="Acidic residues" evidence="19">
    <location>
        <begin position="588"/>
        <end position="609"/>
    </location>
</feature>
<evidence type="ECO:0000256" key="11">
    <source>
        <dbReference type="ARBA" id="ARBA00022927"/>
    </source>
</evidence>
<dbReference type="Proteomes" id="UP001150062">
    <property type="component" value="Unassembled WGS sequence"/>
</dbReference>
<keyword evidence="15" id="KW-0275">Fatty acid biosynthesis</keyword>
<dbReference type="Pfam" id="PF21192">
    <property type="entry name" value="OB_NMD3"/>
    <property type="match status" value="1"/>
</dbReference>
<evidence type="ECO:0000256" key="5">
    <source>
        <dbReference type="ARBA" id="ARBA00017035"/>
    </source>
</evidence>
<dbReference type="EMBL" id="JAOAOG010000218">
    <property type="protein sequence ID" value="KAJ6239746.1"/>
    <property type="molecule type" value="Genomic_DNA"/>
</dbReference>
<evidence type="ECO:0000256" key="14">
    <source>
        <dbReference type="ARBA" id="ARBA00023136"/>
    </source>
</evidence>
<keyword evidence="11 18" id="KW-0653">Protein transport</keyword>
<keyword evidence="12" id="KW-1133">Transmembrane helix</keyword>
<evidence type="ECO:0000256" key="19">
    <source>
        <dbReference type="SAM" id="MobiDB-lite"/>
    </source>
</evidence>
<keyword evidence="13" id="KW-0443">Lipid metabolism</keyword>
<evidence type="ECO:0000256" key="15">
    <source>
        <dbReference type="ARBA" id="ARBA00023160"/>
    </source>
</evidence>
<keyword evidence="10" id="KW-0276">Fatty acid metabolism</keyword>
<feature type="domain" description="Nmd3 N-terminal" evidence="20">
    <location>
        <begin position="122"/>
        <end position="350"/>
    </location>
</feature>